<proteinExistence type="predicted"/>
<accession>A0A067NTM9</accession>
<protein>
    <submittedName>
        <fullName evidence="2">Uncharacterized protein</fullName>
    </submittedName>
</protein>
<gene>
    <name evidence="2" type="ORF">PLEOSDRAFT_158643</name>
</gene>
<organism evidence="2 3">
    <name type="scientific">Pleurotus ostreatus (strain PC15)</name>
    <name type="common">Oyster mushroom</name>
    <dbReference type="NCBI Taxonomy" id="1137138"/>
    <lineage>
        <taxon>Eukaryota</taxon>
        <taxon>Fungi</taxon>
        <taxon>Dikarya</taxon>
        <taxon>Basidiomycota</taxon>
        <taxon>Agaricomycotina</taxon>
        <taxon>Agaricomycetes</taxon>
        <taxon>Agaricomycetidae</taxon>
        <taxon>Agaricales</taxon>
        <taxon>Pleurotineae</taxon>
        <taxon>Pleurotaceae</taxon>
        <taxon>Pleurotus</taxon>
    </lineage>
</organism>
<evidence type="ECO:0000313" key="3">
    <source>
        <dbReference type="Proteomes" id="UP000027073"/>
    </source>
</evidence>
<dbReference type="AlphaFoldDB" id="A0A067NTM9"/>
<dbReference type="OrthoDB" id="3096201at2759"/>
<evidence type="ECO:0000256" key="1">
    <source>
        <dbReference type="SAM" id="MobiDB-lite"/>
    </source>
</evidence>
<dbReference type="EMBL" id="KL198008">
    <property type="protein sequence ID" value="KDQ27472.1"/>
    <property type="molecule type" value="Genomic_DNA"/>
</dbReference>
<dbReference type="Proteomes" id="UP000027073">
    <property type="component" value="Unassembled WGS sequence"/>
</dbReference>
<reference evidence="3" key="1">
    <citation type="journal article" date="2014" name="Proc. Natl. Acad. Sci. U.S.A.">
        <title>Extensive sampling of basidiomycete genomes demonstrates inadequacy of the white-rot/brown-rot paradigm for wood decay fungi.</title>
        <authorList>
            <person name="Riley R."/>
            <person name="Salamov A.A."/>
            <person name="Brown D.W."/>
            <person name="Nagy L.G."/>
            <person name="Floudas D."/>
            <person name="Held B.W."/>
            <person name="Levasseur A."/>
            <person name="Lombard V."/>
            <person name="Morin E."/>
            <person name="Otillar R."/>
            <person name="Lindquist E.A."/>
            <person name="Sun H."/>
            <person name="LaButti K.M."/>
            <person name="Schmutz J."/>
            <person name="Jabbour D."/>
            <person name="Luo H."/>
            <person name="Baker S.E."/>
            <person name="Pisabarro A.G."/>
            <person name="Walton J.D."/>
            <person name="Blanchette R.A."/>
            <person name="Henrissat B."/>
            <person name="Martin F."/>
            <person name="Cullen D."/>
            <person name="Hibbett D.S."/>
            <person name="Grigoriev I.V."/>
        </authorList>
    </citation>
    <scope>NUCLEOTIDE SEQUENCE [LARGE SCALE GENOMIC DNA]</scope>
    <source>
        <strain evidence="3">PC15</strain>
    </source>
</reference>
<dbReference type="HOGENOM" id="CLU_1619719_0_0_1"/>
<feature type="compositionally biased region" description="Polar residues" evidence="1">
    <location>
        <begin position="97"/>
        <end position="112"/>
    </location>
</feature>
<dbReference type="InParanoid" id="A0A067NTM9"/>
<evidence type="ECO:0000313" key="2">
    <source>
        <dbReference type="EMBL" id="KDQ27472.1"/>
    </source>
</evidence>
<feature type="region of interest" description="Disordered" evidence="1">
    <location>
        <begin position="34"/>
        <end position="132"/>
    </location>
</feature>
<name>A0A067NTM9_PLEO1</name>
<sequence length="164" mass="17955">MSVPLDLNNASRPKIVIQPRTVERAARLQRKSLASLARPAVPAPSSITANPMKRSAIQSTEKRITNESAEETTPRHGEEATGVSGDIRGSGRWHKVASTSPLSGPPISRNSDQPPPPREQPPCVECSKRDPSAPKCNFCKLLCLMDKFCDIVDRFERAYNAAPR</sequence>
<dbReference type="VEuPathDB" id="FungiDB:PLEOSDRAFT_158643"/>